<gene>
    <name evidence="1" type="ORF">ABIA69_001159</name>
</gene>
<evidence type="ECO:0000313" key="1">
    <source>
        <dbReference type="EMBL" id="MET4560016.1"/>
    </source>
</evidence>
<proteinExistence type="predicted"/>
<dbReference type="EMBL" id="JBEPSB010000003">
    <property type="protein sequence ID" value="MET4560016.1"/>
    <property type="molecule type" value="Genomic_DNA"/>
</dbReference>
<reference evidence="1 2" key="1">
    <citation type="submission" date="2024-06" db="EMBL/GenBank/DDBJ databases">
        <title>Sorghum-associated microbial communities from plants grown in Nebraska, USA.</title>
        <authorList>
            <person name="Schachtman D."/>
        </authorList>
    </citation>
    <scope>NUCLEOTIDE SEQUENCE [LARGE SCALE GENOMIC DNA]</scope>
    <source>
        <strain evidence="1 2">736</strain>
    </source>
</reference>
<comment type="caution">
    <text evidence="1">The sequence shown here is derived from an EMBL/GenBank/DDBJ whole genome shotgun (WGS) entry which is preliminary data.</text>
</comment>
<evidence type="ECO:0000313" key="2">
    <source>
        <dbReference type="Proteomes" id="UP001549363"/>
    </source>
</evidence>
<sequence>MSRQFFVNPQDDNGVTFHVGNQLADVIFHQVQSFDALPHILQKLYRAIIW</sequence>
<dbReference type="RefSeq" id="WP_193766992.1">
    <property type="nucleotide sequence ID" value="NZ_CP073713.1"/>
</dbReference>
<dbReference type="Proteomes" id="UP001549363">
    <property type="component" value="Unassembled WGS sequence"/>
</dbReference>
<organism evidence="1 2">
    <name type="scientific">Lysinibacillus parviboronicapiens</name>
    <dbReference type="NCBI Taxonomy" id="436516"/>
    <lineage>
        <taxon>Bacteria</taxon>
        <taxon>Bacillati</taxon>
        <taxon>Bacillota</taxon>
        <taxon>Bacilli</taxon>
        <taxon>Bacillales</taxon>
        <taxon>Bacillaceae</taxon>
        <taxon>Lysinibacillus</taxon>
    </lineage>
</organism>
<name>A0ABV2PGV8_9BACI</name>
<protein>
    <submittedName>
        <fullName evidence="1">Uncharacterized protein</fullName>
    </submittedName>
</protein>
<accession>A0ABV2PGV8</accession>
<keyword evidence="2" id="KW-1185">Reference proteome</keyword>